<feature type="region of interest" description="Disordered" evidence="1">
    <location>
        <begin position="771"/>
        <end position="791"/>
    </location>
</feature>
<protein>
    <submittedName>
        <fullName evidence="2">Uncharacterized protein</fullName>
    </submittedName>
</protein>
<feature type="compositionally biased region" description="Basic and acidic residues" evidence="1">
    <location>
        <begin position="1056"/>
        <end position="1072"/>
    </location>
</feature>
<proteinExistence type="predicted"/>
<organism evidence="2 3">
    <name type="scientific">Jaminaea rosea</name>
    <dbReference type="NCBI Taxonomy" id="1569628"/>
    <lineage>
        <taxon>Eukaryota</taxon>
        <taxon>Fungi</taxon>
        <taxon>Dikarya</taxon>
        <taxon>Basidiomycota</taxon>
        <taxon>Ustilaginomycotina</taxon>
        <taxon>Exobasidiomycetes</taxon>
        <taxon>Microstromatales</taxon>
        <taxon>Microstromatales incertae sedis</taxon>
        <taxon>Jaminaea</taxon>
    </lineage>
</organism>
<dbReference type="GeneID" id="37027650"/>
<evidence type="ECO:0000256" key="1">
    <source>
        <dbReference type="SAM" id="MobiDB-lite"/>
    </source>
</evidence>
<dbReference type="Proteomes" id="UP000245884">
    <property type="component" value="Unassembled WGS sequence"/>
</dbReference>
<evidence type="ECO:0000313" key="3">
    <source>
        <dbReference type="Proteomes" id="UP000245884"/>
    </source>
</evidence>
<gene>
    <name evidence="2" type="ORF">BDZ90DRAFT_231359</name>
</gene>
<keyword evidence="3" id="KW-1185">Reference proteome</keyword>
<dbReference type="OrthoDB" id="10685750at2759"/>
<dbReference type="EMBL" id="KZ819665">
    <property type="protein sequence ID" value="PWN28366.1"/>
    <property type="molecule type" value="Genomic_DNA"/>
</dbReference>
<feature type="compositionally biased region" description="Basic and acidic residues" evidence="1">
    <location>
        <begin position="771"/>
        <end position="785"/>
    </location>
</feature>
<dbReference type="InterPro" id="IPR011990">
    <property type="entry name" value="TPR-like_helical_dom_sf"/>
</dbReference>
<dbReference type="AlphaFoldDB" id="A0A316UST9"/>
<dbReference type="RefSeq" id="XP_025362978.1">
    <property type="nucleotide sequence ID" value="XM_025505827.1"/>
</dbReference>
<name>A0A316UST9_9BASI</name>
<evidence type="ECO:0000313" key="2">
    <source>
        <dbReference type="EMBL" id="PWN28366.1"/>
    </source>
</evidence>
<feature type="region of interest" description="Disordered" evidence="1">
    <location>
        <begin position="1024"/>
        <end position="1072"/>
    </location>
</feature>
<dbReference type="Gene3D" id="1.25.40.10">
    <property type="entry name" value="Tetratricopeptide repeat domain"/>
    <property type="match status" value="1"/>
</dbReference>
<reference evidence="2 3" key="1">
    <citation type="journal article" date="2018" name="Mol. Biol. Evol.">
        <title>Broad Genomic Sampling Reveals a Smut Pathogenic Ancestry of the Fungal Clade Ustilaginomycotina.</title>
        <authorList>
            <person name="Kijpornyongpan T."/>
            <person name="Mondo S.J."/>
            <person name="Barry K."/>
            <person name="Sandor L."/>
            <person name="Lee J."/>
            <person name="Lipzen A."/>
            <person name="Pangilinan J."/>
            <person name="LaButti K."/>
            <person name="Hainaut M."/>
            <person name="Henrissat B."/>
            <person name="Grigoriev I.V."/>
            <person name="Spatafora J.W."/>
            <person name="Aime M.C."/>
        </authorList>
    </citation>
    <scope>NUCLEOTIDE SEQUENCE [LARGE SCALE GENOMIC DNA]</scope>
    <source>
        <strain evidence="2 3">MCA 5214</strain>
    </source>
</reference>
<sequence length="1072" mass="117863">MSRRRGAQTALEYACGSAAQRPPGPSIPHTHAYSLATAAPPSTSKVRIPASPSYDLFYLAALSSLSRLGGARRSQSTRRVQTSNLELHPTPIDYSIFEDPGEDSYTAKAAEVQDPSSSSTPASLAAYAAPSPSQVVEGILRSDGSSFITDAKLTEATATLRQFEALHGSDGASSSSSGSMGTPSHLYLDAAYVAFTKGRPADALHWIRCGPPYSNHAQEQELTDPQLKSSHQAVSKILLLLSERATRNPAPLRQALIVLVAKGWHASADIGKRMILALKDALHVLPVERGQARKLCTQMTAADNDRRAQLDAKSLSPEVEQKCREFLTQALNAIVRHLTLVGRYEEAIEMVDESIAIGTAQNTVTPDLPIRGFTYKLFVRRLIDSGVTENVFAAYRIQAALQQLAEELGNAGDAVLEQPQASTPASQRPTRWSSRQASRLFEEGSQLLNAAPMDPTQLASSFTSSKHEQLKGYHSEEAIFSDLEAGRIGRARRLMMSNLRKGRRTYWRASGGHQSTQKLSEFAHLPSARLLARYQEASLAAQASAASSTSSASAAADSSPPRSAWLCEDVDFESALDASRGGKCLWQTAHLYRLYRSRHLIEALRYYRATCHPTPDLPEELFEIALQSQQPDAADERPPAPADRKLLWPSWHAANLTLRCIVDLIRAPASGKASERDHPEERRVLIDATLQRLQRAYETWRESVAREALQAQRVSRRERVHEMVRKGSWEPSMSGRQVDSYSFDPWLSALAAERHKLDGVTLWRSQENRSHLKDADAPVAEDHSRPPWPTRDAASEVGALRIFDGMAKRQMLVSTASHRALRVLEDMQDLGVEPSIATYTILLDTLGRDAGASYAGDSNAAWQLVLHLAQKLGLAPPAKGGAAEARTATGLPSATLPTYSALLHSLLSRVPEQRRRSRATVKAGAADTASTPPHLEKALIVQGWLAEAVQRASEALTTEERDAGNETATTGSSSLCAIPQADVAANQRVMALLRSVAEAVEQAEQREARDYEEGDADVLLQSDRRNEEVDVNGEWEAQEHRRHQEQEEFDEGAYYHWDDARSDHRYDSERRW</sequence>
<feature type="region of interest" description="Disordered" evidence="1">
    <location>
        <begin position="952"/>
        <end position="971"/>
    </location>
</feature>
<feature type="compositionally biased region" description="Basic and acidic residues" evidence="1">
    <location>
        <begin position="1037"/>
        <end position="1046"/>
    </location>
</feature>
<accession>A0A316UST9</accession>